<name>L5KEK7_PTEAL</name>
<feature type="region of interest" description="Disordered" evidence="1">
    <location>
        <begin position="1"/>
        <end position="45"/>
    </location>
</feature>
<organism evidence="2 3">
    <name type="scientific">Pteropus alecto</name>
    <name type="common">Black flying fox</name>
    <dbReference type="NCBI Taxonomy" id="9402"/>
    <lineage>
        <taxon>Eukaryota</taxon>
        <taxon>Metazoa</taxon>
        <taxon>Chordata</taxon>
        <taxon>Craniata</taxon>
        <taxon>Vertebrata</taxon>
        <taxon>Euteleostomi</taxon>
        <taxon>Mammalia</taxon>
        <taxon>Eutheria</taxon>
        <taxon>Laurasiatheria</taxon>
        <taxon>Chiroptera</taxon>
        <taxon>Yinpterochiroptera</taxon>
        <taxon>Pteropodoidea</taxon>
        <taxon>Pteropodidae</taxon>
        <taxon>Pteropodinae</taxon>
        <taxon>Pteropus</taxon>
    </lineage>
</organism>
<dbReference type="InParanoid" id="L5KEK7"/>
<reference evidence="3" key="1">
    <citation type="journal article" date="2013" name="Science">
        <title>Comparative analysis of bat genomes provides insight into the evolution of flight and immunity.</title>
        <authorList>
            <person name="Zhang G."/>
            <person name="Cowled C."/>
            <person name="Shi Z."/>
            <person name="Huang Z."/>
            <person name="Bishop-Lilly K.A."/>
            <person name="Fang X."/>
            <person name="Wynne J.W."/>
            <person name="Xiong Z."/>
            <person name="Baker M.L."/>
            <person name="Zhao W."/>
            <person name="Tachedjian M."/>
            <person name="Zhu Y."/>
            <person name="Zhou P."/>
            <person name="Jiang X."/>
            <person name="Ng J."/>
            <person name="Yang L."/>
            <person name="Wu L."/>
            <person name="Xiao J."/>
            <person name="Feng Y."/>
            <person name="Chen Y."/>
            <person name="Sun X."/>
            <person name="Zhang Y."/>
            <person name="Marsh G.A."/>
            <person name="Crameri G."/>
            <person name="Broder C.C."/>
            <person name="Frey K.G."/>
            <person name="Wang L.F."/>
            <person name="Wang J."/>
        </authorList>
    </citation>
    <scope>NUCLEOTIDE SEQUENCE [LARGE SCALE GENOMIC DNA]</scope>
</reference>
<evidence type="ECO:0000256" key="1">
    <source>
        <dbReference type="SAM" id="MobiDB-lite"/>
    </source>
</evidence>
<evidence type="ECO:0000313" key="3">
    <source>
        <dbReference type="Proteomes" id="UP000010552"/>
    </source>
</evidence>
<protein>
    <submittedName>
        <fullName evidence="2">Uncharacterized protein</fullName>
    </submittedName>
</protein>
<proteinExistence type="predicted"/>
<sequence>MSLDPRRGGLHARHSAETEETENTSVGDDVARGHSPVAEGIRGGRPFGARFSAMFTNFGRPPTLGSYAVL</sequence>
<dbReference type="EMBL" id="KB030789">
    <property type="protein sequence ID" value="ELK09990.1"/>
    <property type="molecule type" value="Genomic_DNA"/>
</dbReference>
<accession>L5KEK7</accession>
<dbReference type="AlphaFoldDB" id="L5KEK7"/>
<gene>
    <name evidence="2" type="ORF">PAL_GLEAN10013315</name>
</gene>
<evidence type="ECO:0000313" key="2">
    <source>
        <dbReference type="EMBL" id="ELK09990.1"/>
    </source>
</evidence>
<keyword evidence="3" id="KW-1185">Reference proteome</keyword>
<dbReference type="Proteomes" id="UP000010552">
    <property type="component" value="Unassembled WGS sequence"/>
</dbReference>